<keyword evidence="3" id="KW-1185">Reference proteome</keyword>
<feature type="region of interest" description="Disordered" evidence="1">
    <location>
        <begin position="84"/>
        <end position="103"/>
    </location>
</feature>
<protein>
    <submittedName>
        <fullName evidence="2">Uncharacterized protein</fullName>
    </submittedName>
</protein>
<accession>A0A3N0YYX9</accession>
<proteinExistence type="predicted"/>
<sequence length="186" mass="20212">MSNVQCQTNFISVPDPRVVGEPGVTSVTTSDRHIENVMNKDTTVGLSEQQEYSVCNSGAKMFGTESCIRESPALKVERICDTTKRQDPTLTSSASSNRGSLPNMETRNLIDDMNKPAVTAESDLQCGNVKSSTGLSEEVEAMDVNVYVANSSVVVIWLPPFSCFPELSLLLGYLATGYCVQVLEFI</sequence>
<organism evidence="2 3">
    <name type="scientific">Anabarilius grahami</name>
    <name type="common">Kanglang fish</name>
    <name type="synonym">Barilius grahami</name>
    <dbReference type="NCBI Taxonomy" id="495550"/>
    <lineage>
        <taxon>Eukaryota</taxon>
        <taxon>Metazoa</taxon>
        <taxon>Chordata</taxon>
        <taxon>Craniata</taxon>
        <taxon>Vertebrata</taxon>
        <taxon>Euteleostomi</taxon>
        <taxon>Actinopterygii</taxon>
        <taxon>Neopterygii</taxon>
        <taxon>Teleostei</taxon>
        <taxon>Ostariophysi</taxon>
        <taxon>Cypriniformes</taxon>
        <taxon>Xenocyprididae</taxon>
        <taxon>Xenocypridinae</taxon>
        <taxon>Xenocypridinae incertae sedis</taxon>
        <taxon>Anabarilius</taxon>
    </lineage>
</organism>
<evidence type="ECO:0000256" key="1">
    <source>
        <dbReference type="SAM" id="MobiDB-lite"/>
    </source>
</evidence>
<reference evidence="2 3" key="1">
    <citation type="submission" date="2018-10" db="EMBL/GenBank/DDBJ databases">
        <title>Genome assembly for a Yunnan-Guizhou Plateau 3E fish, Anabarilius grahami (Regan), and its evolutionary and genetic applications.</title>
        <authorList>
            <person name="Jiang W."/>
        </authorList>
    </citation>
    <scope>NUCLEOTIDE SEQUENCE [LARGE SCALE GENOMIC DNA]</scope>
    <source>
        <strain evidence="2">AG-KIZ</strain>
        <tissue evidence="2">Muscle</tissue>
    </source>
</reference>
<dbReference type="Proteomes" id="UP000281406">
    <property type="component" value="Unassembled WGS sequence"/>
</dbReference>
<dbReference type="EMBL" id="RJVU01019258">
    <property type="protein sequence ID" value="ROL51084.1"/>
    <property type="molecule type" value="Genomic_DNA"/>
</dbReference>
<feature type="compositionally biased region" description="Polar residues" evidence="1">
    <location>
        <begin position="88"/>
        <end position="103"/>
    </location>
</feature>
<name>A0A3N0YYX9_ANAGA</name>
<evidence type="ECO:0000313" key="2">
    <source>
        <dbReference type="EMBL" id="ROL51084.1"/>
    </source>
</evidence>
<evidence type="ECO:0000313" key="3">
    <source>
        <dbReference type="Proteomes" id="UP000281406"/>
    </source>
</evidence>
<gene>
    <name evidence="2" type="ORF">DPX16_14615</name>
</gene>
<comment type="caution">
    <text evidence="2">The sequence shown here is derived from an EMBL/GenBank/DDBJ whole genome shotgun (WGS) entry which is preliminary data.</text>
</comment>
<dbReference type="AlphaFoldDB" id="A0A3N0YYX9"/>